<feature type="domain" description="Pyridoxamine 5'-phosphate oxidase N-terminal" evidence="7">
    <location>
        <begin position="75"/>
        <end position="179"/>
    </location>
</feature>
<dbReference type="PIRSF" id="PIRSF000190">
    <property type="entry name" value="Pyd_amn-ph_oxd"/>
    <property type="match status" value="1"/>
</dbReference>
<dbReference type="InterPro" id="IPR019740">
    <property type="entry name" value="Pyridox_Oxase_CS"/>
</dbReference>
<dbReference type="EMBL" id="JAKRCV010000075">
    <property type="protein sequence ID" value="MCG7323429.1"/>
    <property type="molecule type" value="Genomic_DNA"/>
</dbReference>
<keyword evidence="4" id="KW-0288">FMN</keyword>
<dbReference type="RefSeq" id="WP_239266171.1">
    <property type="nucleotide sequence ID" value="NZ_JAKRCV010000075.1"/>
</dbReference>
<dbReference type="PANTHER" id="PTHR10851">
    <property type="entry name" value="PYRIDOXINE-5-PHOSPHATE OXIDASE"/>
    <property type="match status" value="1"/>
</dbReference>
<dbReference type="EC" id="1.4.3.5" evidence="9"/>
<protein>
    <submittedName>
        <fullName evidence="9">Pyridoxal 5'-phosphate synthase</fullName>
        <ecNumber evidence="9">1.4.3.5</ecNumber>
    </submittedName>
</protein>
<gene>
    <name evidence="9" type="ORF">MHL29_16235</name>
</gene>
<dbReference type="PROSITE" id="PS01064">
    <property type="entry name" value="PYRIDOX_OXIDASE"/>
    <property type="match status" value="1"/>
</dbReference>
<keyword evidence="10" id="KW-1185">Reference proteome</keyword>
<dbReference type="PANTHER" id="PTHR10851:SF0">
    <property type="entry name" value="PYRIDOXINE-5'-PHOSPHATE OXIDASE"/>
    <property type="match status" value="1"/>
</dbReference>
<evidence type="ECO:0000256" key="5">
    <source>
        <dbReference type="ARBA" id="ARBA00023002"/>
    </source>
</evidence>
<organism evidence="9 10">
    <name type="scientific">Arsenicicoccus bolidensis</name>
    <dbReference type="NCBI Taxonomy" id="229480"/>
    <lineage>
        <taxon>Bacteria</taxon>
        <taxon>Bacillati</taxon>
        <taxon>Actinomycetota</taxon>
        <taxon>Actinomycetes</taxon>
        <taxon>Micrococcales</taxon>
        <taxon>Intrasporangiaceae</taxon>
        <taxon>Arsenicicoccus</taxon>
    </lineage>
</organism>
<dbReference type="SUPFAM" id="SSF50475">
    <property type="entry name" value="FMN-binding split barrel"/>
    <property type="match status" value="1"/>
</dbReference>
<evidence type="ECO:0000256" key="4">
    <source>
        <dbReference type="ARBA" id="ARBA00022643"/>
    </source>
</evidence>
<dbReference type="NCBIfam" id="NF004231">
    <property type="entry name" value="PRK05679.1"/>
    <property type="match status" value="1"/>
</dbReference>
<evidence type="ECO:0000259" key="7">
    <source>
        <dbReference type="Pfam" id="PF01243"/>
    </source>
</evidence>
<dbReference type="Pfam" id="PF01243">
    <property type="entry name" value="PNPOx_N"/>
    <property type="match status" value="1"/>
</dbReference>
<dbReference type="Proteomes" id="UP001521931">
    <property type="component" value="Unassembled WGS sequence"/>
</dbReference>
<dbReference type="GO" id="GO:0004733">
    <property type="term" value="F:pyridoxamine phosphate oxidase activity"/>
    <property type="evidence" value="ECO:0007669"/>
    <property type="project" value="UniProtKB-EC"/>
</dbReference>
<name>A0ABS9Q6C7_9MICO</name>
<dbReference type="Gene3D" id="2.30.110.10">
    <property type="entry name" value="Electron Transport, Fmn-binding Protein, Chain A"/>
    <property type="match status" value="1"/>
</dbReference>
<dbReference type="InterPro" id="IPR011576">
    <property type="entry name" value="Pyridox_Oxase_N"/>
</dbReference>
<feature type="domain" description="Pyridoxine 5'-phosphate oxidase dimerisation C-terminal" evidence="8">
    <location>
        <begin position="202"/>
        <end position="249"/>
    </location>
</feature>
<evidence type="ECO:0000256" key="2">
    <source>
        <dbReference type="ARBA" id="ARBA00007301"/>
    </source>
</evidence>
<proteinExistence type="inferred from homology"/>
<dbReference type="Pfam" id="PF10590">
    <property type="entry name" value="PNP_phzG_C"/>
    <property type="match status" value="1"/>
</dbReference>
<keyword evidence="3" id="KW-0285">Flavoprotein</keyword>
<evidence type="ECO:0000256" key="3">
    <source>
        <dbReference type="ARBA" id="ARBA00022630"/>
    </source>
</evidence>
<keyword evidence="5 9" id="KW-0560">Oxidoreductase</keyword>
<reference evidence="9 10" key="1">
    <citation type="submission" date="2022-02" db="EMBL/GenBank/DDBJ databases">
        <title>Uncovering new skin microbiome diversity through culturing and metagenomics.</title>
        <authorList>
            <person name="Conlan S."/>
            <person name="Deming C."/>
            <person name="Nisc Comparative Sequencing Program N."/>
            <person name="Segre J.A."/>
        </authorList>
    </citation>
    <scope>NUCLEOTIDE SEQUENCE [LARGE SCALE GENOMIC DNA]</scope>
    <source>
        <strain evidence="9 10">ACRQZ</strain>
    </source>
</reference>
<evidence type="ECO:0000259" key="8">
    <source>
        <dbReference type="Pfam" id="PF10590"/>
    </source>
</evidence>
<evidence type="ECO:0000313" key="10">
    <source>
        <dbReference type="Proteomes" id="UP001521931"/>
    </source>
</evidence>
<comment type="caution">
    <text evidence="9">The sequence shown here is derived from an EMBL/GenBank/DDBJ whole genome shotgun (WGS) entry which is preliminary data.</text>
</comment>
<comment type="cofactor">
    <cofactor evidence="1">
        <name>FMN</name>
        <dbReference type="ChEBI" id="CHEBI:58210"/>
    </cofactor>
</comment>
<dbReference type="InterPro" id="IPR000659">
    <property type="entry name" value="Pyridox_Oxase"/>
</dbReference>
<dbReference type="InterPro" id="IPR012349">
    <property type="entry name" value="Split_barrel_FMN-bd"/>
</dbReference>
<dbReference type="InterPro" id="IPR019576">
    <property type="entry name" value="Pyridoxamine_oxidase_dimer_C"/>
</dbReference>
<sequence>MTQNDVTDPRATDEQGQGTRGAGVQGIRRVDYAGTGLDEATLGDSPWSLASTWLAEAVAHDASSGGHTEPDCLDLATVGADGLPDVRPVLMKFFTPAGPGFITDSGSTKARQIGEQPRVAATLRWSALYRVIRFRGRAVPLDADELEGYWRTRPWGSQVSAWASEQSSPVDGREELQRRYAEQAARFTRDGEEAEIPMPPSFCGWRIACDQIEFWAGQPSRLHDRIAYERVGEGDLDDAASWRRHRKMP</sequence>
<evidence type="ECO:0000313" key="9">
    <source>
        <dbReference type="EMBL" id="MCG7323429.1"/>
    </source>
</evidence>
<evidence type="ECO:0000256" key="1">
    <source>
        <dbReference type="ARBA" id="ARBA00001917"/>
    </source>
</evidence>
<comment type="similarity">
    <text evidence="2">Belongs to the pyridoxamine 5'-phosphate oxidase family.</text>
</comment>
<feature type="region of interest" description="Disordered" evidence="6">
    <location>
        <begin position="1"/>
        <end position="25"/>
    </location>
</feature>
<accession>A0ABS9Q6C7</accession>
<evidence type="ECO:0000256" key="6">
    <source>
        <dbReference type="SAM" id="MobiDB-lite"/>
    </source>
</evidence>